<keyword evidence="4" id="KW-1185">Reference proteome</keyword>
<name>A0ABV1RJ55_9ALTE</name>
<dbReference type="RefSeq" id="WP_143872298.1">
    <property type="nucleotide sequence ID" value="NZ_CP041660.1"/>
</dbReference>
<evidence type="ECO:0000313" key="4">
    <source>
        <dbReference type="Proteomes" id="UP001467690"/>
    </source>
</evidence>
<accession>A0ABV1RJ55</accession>
<dbReference type="Pfam" id="PF11219">
    <property type="entry name" value="DUF3014"/>
    <property type="match status" value="1"/>
</dbReference>
<reference evidence="3 4" key="1">
    <citation type="submission" date="2024-06" db="EMBL/GenBank/DDBJ databases">
        <authorList>
            <person name="Chen R.Y."/>
        </authorList>
    </citation>
    <scope>NUCLEOTIDE SEQUENCE [LARGE SCALE GENOMIC DNA]</scope>
    <source>
        <strain evidence="3 4">D2</strain>
    </source>
</reference>
<proteinExistence type="predicted"/>
<evidence type="ECO:0000256" key="1">
    <source>
        <dbReference type="SAM" id="MobiDB-lite"/>
    </source>
</evidence>
<feature type="compositionally biased region" description="Low complexity" evidence="1">
    <location>
        <begin position="41"/>
        <end position="50"/>
    </location>
</feature>
<keyword evidence="2" id="KW-0812">Transmembrane</keyword>
<keyword evidence="2" id="KW-1133">Transmembrane helix</keyword>
<sequence>MNSALQNEKKGLPVALIGGIIAVIALIFGIFLFTSDDNEASKPTPVSVEVEPPKPIEEQPPIVEQPQFTPPVEAPEPSIKEPPMATEVEKPLKPELPSLNKSDDLVKTDLDNLYQDTQAQKLFVNQDLIRKFVVFVDNAAKGELIQRHSPVQGPQSDIKVNPVEDNEYVLDPSSYARYEPYVELFSMANTNTLIDQLKKFEPLVQQAHSELGYGDTNFKETLIEAIDIALAAPLVEDEVRLVAPSAMFKFADPELENLPAIQKLLIRMGPKNQLKVQATLEKLRKELVKK</sequence>
<organism evidence="3 4">
    <name type="scientific">Catenovulum sediminis</name>
    <dbReference type="NCBI Taxonomy" id="1740262"/>
    <lineage>
        <taxon>Bacteria</taxon>
        <taxon>Pseudomonadati</taxon>
        <taxon>Pseudomonadota</taxon>
        <taxon>Gammaproteobacteria</taxon>
        <taxon>Alteromonadales</taxon>
        <taxon>Alteromonadaceae</taxon>
        <taxon>Catenovulum</taxon>
    </lineage>
</organism>
<feature type="region of interest" description="Disordered" evidence="1">
    <location>
        <begin position="41"/>
        <end position="82"/>
    </location>
</feature>
<keyword evidence="2" id="KW-0472">Membrane</keyword>
<dbReference type="Proteomes" id="UP001467690">
    <property type="component" value="Unassembled WGS sequence"/>
</dbReference>
<protein>
    <submittedName>
        <fullName evidence="3">DUF3014 domain-containing protein</fullName>
    </submittedName>
</protein>
<dbReference type="InterPro" id="IPR021382">
    <property type="entry name" value="DUF3014"/>
</dbReference>
<evidence type="ECO:0000256" key="2">
    <source>
        <dbReference type="SAM" id="Phobius"/>
    </source>
</evidence>
<dbReference type="EMBL" id="JBELOE010000239">
    <property type="protein sequence ID" value="MER2492976.1"/>
    <property type="molecule type" value="Genomic_DNA"/>
</dbReference>
<evidence type="ECO:0000313" key="3">
    <source>
        <dbReference type="EMBL" id="MER2492976.1"/>
    </source>
</evidence>
<feature type="transmembrane region" description="Helical" evidence="2">
    <location>
        <begin position="12"/>
        <end position="33"/>
    </location>
</feature>
<gene>
    <name evidence="3" type="ORF">ABS311_13920</name>
</gene>
<comment type="caution">
    <text evidence="3">The sequence shown here is derived from an EMBL/GenBank/DDBJ whole genome shotgun (WGS) entry which is preliminary data.</text>
</comment>